<dbReference type="Gene3D" id="3.30.450.20">
    <property type="entry name" value="PAS domain"/>
    <property type="match status" value="1"/>
</dbReference>
<keyword evidence="3" id="KW-0597">Phosphoprotein</keyword>
<dbReference type="CDD" id="cd00130">
    <property type="entry name" value="PAS"/>
    <property type="match status" value="1"/>
</dbReference>
<name>A5G3D8_GEOUR</name>
<protein>
    <recommendedName>
        <fullName evidence="2">histidine kinase</fullName>
        <ecNumber evidence="2">2.7.13.3</ecNumber>
    </recommendedName>
</protein>
<dbReference type="InterPro" id="IPR001610">
    <property type="entry name" value="PAC"/>
</dbReference>
<evidence type="ECO:0000256" key="7">
    <source>
        <dbReference type="ARBA" id="ARBA00022840"/>
    </source>
</evidence>
<dbReference type="InterPro" id="IPR036890">
    <property type="entry name" value="HATPase_C_sf"/>
</dbReference>
<accession>A5G3D8</accession>
<dbReference type="EMBL" id="CP000698">
    <property type="protein sequence ID" value="ABQ26306.1"/>
    <property type="molecule type" value="Genomic_DNA"/>
</dbReference>
<proteinExistence type="predicted"/>
<keyword evidence="12" id="KW-1185">Reference proteome</keyword>
<dbReference type="InterPro" id="IPR003594">
    <property type="entry name" value="HATPase_dom"/>
</dbReference>
<dbReference type="GO" id="GO:0005524">
    <property type="term" value="F:ATP binding"/>
    <property type="evidence" value="ECO:0007669"/>
    <property type="project" value="UniProtKB-KW"/>
</dbReference>
<dbReference type="InterPro" id="IPR035965">
    <property type="entry name" value="PAS-like_dom_sf"/>
</dbReference>
<gene>
    <name evidence="11" type="ordered locus">Gura_2118</name>
</gene>
<dbReference type="Pfam" id="PF07568">
    <property type="entry name" value="HisKA_2"/>
    <property type="match status" value="1"/>
</dbReference>
<evidence type="ECO:0000256" key="2">
    <source>
        <dbReference type="ARBA" id="ARBA00012438"/>
    </source>
</evidence>
<feature type="domain" description="PAS" evidence="9">
    <location>
        <begin position="235"/>
        <end position="276"/>
    </location>
</feature>
<dbReference type="Proteomes" id="UP000006695">
    <property type="component" value="Chromosome"/>
</dbReference>
<dbReference type="InterPro" id="IPR011495">
    <property type="entry name" value="Sig_transdc_His_kin_sub2_dim/P"/>
</dbReference>
<evidence type="ECO:0000256" key="8">
    <source>
        <dbReference type="ARBA" id="ARBA00023026"/>
    </source>
</evidence>
<dbReference type="NCBIfam" id="TIGR00229">
    <property type="entry name" value="sensory_box"/>
    <property type="match status" value="1"/>
</dbReference>
<dbReference type="HOGENOM" id="CLU_476312_0_0_7"/>
<dbReference type="Gene3D" id="3.30.450.40">
    <property type="match status" value="1"/>
</dbReference>
<dbReference type="SUPFAM" id="SSF55785">
    <property type="entry name" value="PYP-like sensor domain (PAS domain)"/>
    <property type="match status" value="1"/>
</dbReference>
<dbReference type="PROSITE" id="PS50112">
    <property type="entry name" value="PAS"/>
    <property type="match status" value="1"/>
</dbReference>
<evidence type="ECO:0000256" key="6">
    <source>
        <dbReference type="ARBA" id="ARBA00022777"/>
    </source>
</evidence>
<evidence type="ECO:0000256" key="4">
    <source>
        <dbReference type="ARBA" id="ARBA00022679"/>
    </source>
</evidence>
<organism evidence="11 12">
    <name type="scientific">Geotalea uraniireducens (strain Rf4)</name>
    <name type="common">Geobacter uraniireducens</name>
    <dbReference type="NCBI Taxonomy" id="351605"/>
    <lineage>
        <taxon>Bacteria</taxon>
        <taxon>Pseudomonadati</taxon>
        <taxon>Thermodesulfobacteriota</taxon>
        <taxon>Desulfuromonadia</taxon>
        <taxon>Geobacterales</taxon>
        <taxon>Geobacteraceae</taxon>
        <taxon>Geotalea</taxon>
    </lineage>
</organism>
<dbReference type="SUPFAM" id="SSF55874">
    <property type="entry name" value="ATPase domain of HSP90 chaperone/DNA topoisomerase II/histidine kinase"/>
    <property type="match status" value="1"/>
</dbReference>
<dbReference type="KEGG" id="gur:Gura_2118"/>
<evidence type="ECO:0000259" key="9">
    <source>
        <dbReference type="PROSITE" id="PS50112"/>
    </source>
</evidence>
<evidence type="ECO:0000313" key="11">
    <source>
        <dbReference type="EMBL" id="ABQ26306.1"/>
    </source>
</evidence>
<dbReference type="SMART" id="SM00086">
    <property type="entry name" value="PAC"/>
    <property type="match status" value="1"/>
</dbReference>
<dbReference type="Pfam" id="PF13426">
    <property type="entry name" value="PAS_9"/>
    <property type="match status" value="1"/>
</dbReference>
<evidence type="ECO:0000256" key="1">
    <source>
        <dbReference type="ARBA" id="ARBA00000085"/>
    </source>
</evidence>
<dbReference type="SMART" id="SM00387">
    <property type="entry name" value="HATPase_c"/>
    <property type="match status" value="1"/>
</dbReference>
<keyword evidence="6 11" id="KW-0418">Kinase</keyword>
<dbReference type="GO" id="GO:0004673">
    <property type="term" value="F:protein histidine kinase activity"/>
    <property type="evidence" value="ECO:0007669"/>
    <property type="project" value="UniProtKB-EC"/>
</dbReference>
<evidence type="ECO:0000313" key="12">
    <source>
        <dbReference type="Proteomes" id="UP000006695"/>
    </source>
</evidence>
<dbReference type="AlphaFoldDB" id="A5G3D8"/>
<keyword evidence="8" id="KW-0843">Virulence</keyword>
<keyword evidence="5" id="KW-0547">Nucleotide-binding</keyword>
<dbReference type="STRING" id="351605.Gura_2118"/>
<dbReference type="Pfam" id="PF02518">
    <property type="entry name" value="HATPase_c"/>
    <property type="match status" value="1"/>
</dbReference>
<dbReference type="RefSeq" id="WP_011939007.1">
    <property type="nucleotide sequence ID" value="NC_009483.1"/>
</dbReference>
<dbReference type="Gene3D" id="3.30.565.10">
    <property type="entry name" value="Histidine kinase-like ATPase, C-terminal domain"/>
    <property type="match status" value="1"/>
</dbReference>
<evidence type="ECO:0000256" key="3">
    <source>
        <dbReference type="ARBA" id="ARBA00022553"/>
    </source>
</evidence>
<dbReference type="InterPro" id="IPR000700">
    <property type="entry name" value="PAS-assoc_C"/>
</dbReference>
<evidence type="ECO:0000256" key="5">
    <source>
        <dbReference type="ARBA" id="ARBA00022741"/>
    </source>
</evidence>
<evidence type="ECO:0000259" key="10">
    <source>
        <dbReference type="PROSITE" id="PS50113"/>
    </source>
</evidence>
<sequence length="572" mass="64768">MKKETVTGNSAPEAVEIATLQMEKEALAQQVKRLIKTEGKLYAYQEELDAQLKEYKDLYELNRKLNATFDIGKIFEYVTEYVIYNLEYERVLFFQQFENMGLYAVCAIGGYYDQEEKSAVTELIIAQNDAFLSPLFDGSEYLICKTGSEQKDLAEFRAKLRMNEYLIYPIGSNGSPPALLAVGNSAGNAEFYQRVSDSEEALLGMGNLVGLLSSSIENHIYYTNMEKALEQERLAEAKYRGIFENATEGIYQTTPEGRFISCNPATAAILGYDNPEDVIENITDIRRQLYVTPQRREELYELMQSGSDVKNFEVEFYRKDGSKLWVLLHTRPFFNEKHEIHYIDGIIQDITERKMAEEQLRGSLKEKETLLKEIHHRVKNNLQVISSMLHLQSARATDKEILMAFKESQSRVDTMALIHEKLYQSKDLTVIPMAGYIGDLITNLYISFGINDEQIKAVIKVADVNLNVSTAIPCGLIINELVTNCLKHAFPGGRTGEIVLSLQPQIEGKYELIVSDNGIGFPENADFSNTETLGLKLVISLISQLDGTIELDRAGGSTFTIRFSELLYKERG</sequence>
<comment type="catalytic activity">
    <reaction evidence="1">
        <text>ATP + protein L-histidine = ADP + protein N-phospho-L-histidine.</text>
        <dbReference type="EC" id="2.7.13.3"/>
    </reaction>
</comment>
<keyword evidence="4" id="KW-0808">Transferase</keyword>
<dbReference type="OrthoDB" id="9805967at2"/>
<dbReference type="SMART" id="SM00091">
    <property type="entry name" value="PAS"/>
    <property type="match status" value="1"/>
</dbReference>
<feature type="domain" description="PAC" evidence="10">
    <location>
        <begin position="310"/>
        <end position="362"/>
    </location>
</feature>
<keyword evidence="7" id="KW-0067">ATP-binding</keyword>
<dbReference type="EC" id="2.7.13.3" evidence="2"/>
<dbReference type="PROSITE" id="PS50113">
    <property type="entry name" value="PAC"/>
    <property type="match status" value="1"/>
</dbReference>
<dbReference type="SUPFAM" id="SSF55781">
    <property type="entry name" value="GAF domain-like"/>
    <property type="match status" value="1"/>
</dbReference>
<dbReference type="InterPro" id="IPR000014">
    <property type="entry name" value="PAS"/>
</dbReference>
<dbReference type="PANTHER" id="PTHR41523:SF8">
    <property type="entry name" value="ETHYLENE RESPONSE SENSOR PROTEIN"/>
    <property type="match status" value="1"/>
</dbReference>
<reference evidence="11 12" key="1">
    <citation type="submission" date="2007-05" db="EMBL/GenBank/DDBJ databases">
        <title>Complete sequence of Geobacter uraniireducens Rf4.</title>
        <authorList>
            <consortium name="US DOE Joint Genome Institute"/>
            <person name="Copeland A."/>
            <person name="Lucas S."/>
            <person name="Lapidus A."/>
            <person name="Barry K."/>
            <person name="Detter J.C."/>
            <person name="Glavina del Rio T."/>
            <person name="Hammon N."/>
            <person name="Israni S."/>
            <person name="Dalin E."/>
            <person name="Tice H."/>
            <person name="Pitluck S."/>
            <person name="Chertkov O."/>
            <person name="Brettin T."/>
            <person name="Bruce D."/>
            <person name="Han C."/>
            <person name="Schmutz J."/>
            <person name="Larimer F."/>
            <person name="Land M."/>
            <person name="Hauser L."/>
            <person name="Kyrpides N."/>
            <person name="Mikhailova N."/>
            <person name="Shelobolina E."/>
            <person name="Aklujkar M."/>
            <person name="Lovley D."/>
            <person name="Richardson P."/>
        </authorList>
    </citation>
    <scope>NUCLEOTIDE SEQUENCE [LARGE SCALE GENOMIC DNA]</scope>
    <source>
        <strain evidence="12">ATCC BAA-1134 / JCM 13001 / Rf4</strain>
    </source>
</reference>
<dbReference type="PANTHER" id="PTHR41523">
    <property type="entry name" value="TWO-COMPONENT SYSTEM SENSOR PROTEIN"/>
    <property type="match status" value="1"/>
</dbReference>
<dbReference type="InterPro" id="IPR029016">
    <property type="entry name" value="GAF-like_dom_sf"/>
</dbReference>